<dbReference type="PANTHER" id="PTHR20933:SF3">
    <property type="entry name" value="F-BOX ONLY PROTEIN 33"/>
    <property type="match status" value="1"/>
</dbReference>
<accession>A0A4C1TS68</accession>
<protein>
    <submittedName>
        <fullName evidence="1">F-box only protein 33</fullName>
    </submittedName>
</protein>
<comment type="caution">
    <text evidence="1">The sequence shown here is derived from an EMBL/GenBank/DDBJ whole genome shotgun (WGS) entry which is preliminary data.</text>
</comment>
<organism evidence="1 2">
    <name type="scientific">Eumeta variegata</name>
    <name type="common">Bagworm moth</name>
    <name type="synonym">Eumeta japonica</name>
    <dbReference type="NCBI Taxonomy" id="151549"/>
    <lineage>
        <taxon>Eukaryota</taxon>
        <taxon>Metazoa</taxon>
        <taxon>Ecdysozoa</taxon>
        <taxon>Arthropoda</taxon>
        <taxon>Hexapoda</taxon>
        <taxon>Insecta</taxon>
        <taxon>Pterygota</taxon>
        <taxon>Neoptera</taxon>
        <taxon>Endopterygota</taxon>
        <taxon>Lepidoptera</taxon>
        <taxon>Glossata</taxon>
        <taxon>Ditrysia</taxon>
        <taxon>Tineoidea</taxon>
        <taxon>Psychidae</taxon>
        <taxon>Oiketicinae</taxon>
        <taxon>Eumeta</taxon>
    </lineage>
</organism>
<keyword evidence="2" id="KW-1185">Reference proteome</keyword>
<dbReference type="OrthoDB" id="8757000at2759"/>
<dbReference type="Gene3D" id="3.80.10.10">
    <property type="entry name" value="Ribonuclease Inhibitor"/>
    <property type="match status" value="1"/>
</dbReference>
<sequence length="325" mass="38029">MDSTQIDCGLKTDRVAWCNAVLTRFKEESSNLVWDLVTGDETWIYCYDPKTKQQSTVWVSSQPGKRPALPYESYAQQTSSFMPKCADFFTFSYLWIVVPAEKFEDIIENVLLEEMPLVALRVFFCKTCKWNKIVIHRLLIGICNFVQFQPMMLHHIVETYCSTFKELQWVDAQLATSEMNRHVSTRLPQPFRRETSINPLILVCWQCNVLEKIVLHGYWLWQYDLLGMARLRHSTLRHLEVSATYQKEMGCRVITEAMTILPVFVGKEERNVDPSFIKQMNDCLNFEWRPCLPWNQLHPALGPHSNETLRSDYVRNEIMTPLGVT</sequence>
<evidence type="ECO:0000313" key="1">
    <source>
        <dbReference type="EMBL" id="GBP16843.1"/>
    </source>
</evidence>
<name>A0A4C1TS68_EUMVA</name>
<reference evidence="1 2" key="1">
    <citation type="journal article" date="2019" name="Commun. Biol.">
        <title>The bagworm genome reveals a unique fibroin gene that provides high tensile strength.</title>
        <authorList>
            <person name="Kono N."/>
            <person name="Nakamura H."/>
            <person name="Ohtoshi R."/>
            <person name="Tomita M."/>
            <person name="Numata K."/>
            <person name="Arakawa K."/>
        </authorList>
    </citation>
    <scope>NUCLEOTIDE SEQUENCE [LARGE SCALE GENOMIC DNA]</scope>
</reference>
<gene>
    <name evidence="1" type="primary">FBXO33</name>
    <name evidence="1" type="ORF">EVAR_13224_1</name>
</gene>
<dbReference type="PANTHER" id="PTHR20933">
    <property type="entry name" value="F-BOX ONLY PROTEIN 33"/>
    <property type="match status" value="1"/>
</dbReference>
<proteinExistence type="predicted"/>
<dbReference type="AlphaFoldDB" id="A0A4C1TS68"/>
<dbReference type="GO" id="GO:0031398">
    <property type="term" value="P:positive regulation of protein ubiquitination"/>
    <property type="evidence" value="ECO:0007669"/>
    <property type="project" value="TreeGrafter"/>
</dbReference>
<dbReference type="EMBL" id="BGZK01000082">
    <property type="protein sequence ID" value="GBP16843.1"/>
    <property type="molecule type" value="Genomic_DNA"/>
</dbReference>
<dbReference type="Proteomes" id="UP000299102">
    <property type="component" value="Unassembled WGS sequence"/>
</dbReference>
<dbReference type="InterPro" id="IPR032675">
    <property type="entry name" value="LRR_dom_sf"/>
</dbReference>
<evidence type="ECO:0000313" key="2">
    <source>
        <dbReference type="Proteomes" id="UP000299102"/>
    </source>
</evidence>